<reference evidence="2 3" key="1">
    <citation type="submission" date="2018-09" db="EMBL/GenBank/DDBJ databases">
        <title>Discovery and Ecogenomic Context for Candidatus Cryosericales, a Global Caldiserica Order Active in Thawing Permafrost.</title>
        <authorList>
            <person name="Martinez M.A."/>
            <person name="Woodcroft B.J."/>
            <person name="Ignacio Espinoza J.C."/>
            <person name="Zayed A."/>
            <person name="Singleton C.M."/>
            <person name="Boyd J."/>
            <person name="Li Y.-F."/>
            <person name="Purvine S."/>
            <person name="Maughan H."/>
            <person name="Hodgkins S.B."/>
            <person name="Anderson D."/>
            <person name="Sederholm M."/>
            <person name="Temperton B."/>
            <person name="Saleska S.R."/>
            <person name="Tyson G.W."/>
            <person name="Rich V.I."/>
        </authorList>
    </citation>
    <scope>NUCLEOTIDE SEQUENCE [LARGE SCALE GENOMIC DNA]</scope>
    <source>
        <strain evidence="2 3">SMC7</strain>
    </source>
</reference>
<evidence type="ECO:0000313" key="2">
    <source>
        <dbReference type="EMBL" id="RIE06602.1"/>
    </source>
</evidence>
<dbReference type="OrthoDB" id="9800193at2"/>
<dbReference type="PRINTS" id="PR01754">
    <property type="entry name" value="SACTRNSFRASE"/>
</dbReference>
<dbReference type="Gene3D" id="3.40.630.30">
    <property type="match status" value="1"/>
</dbReference>
<organism evidence="2 3">
    <name type="scientific">Candidatus Cryosericum terrychapinii</name>
    <dbReference type="NCBI Taxonomy" id="2290919"/>
    <lineage>
        <taxon>Bacteria</taxon>
        <taxon>Pseudomonadati</taxon>
        <taxon>Caldisericota/Cryosericota group</taxon>
        <taxon>Candidatus Cryosericota</taxon>
        <taxon>Candidatus Cryosericia</taxon>
        <taxon>Candidatus Cryosericales</taxon>
        <taxon>Candidatus Cryosericaceae</taxon>
        <taxon>Candidatus Cryosericum</taxon>
    </lineage>
</organism>
<protein>
    <submittedName>
        <fullName evidence="2">GNAT family N-acetyltransferase</fullName>
    </submittedName>
</protein>
<dbReference type="InterPro" id="IPR000182">
    <property type="entry name" value="GNAT_dom"/>
</dbReference>
<evidence type="ECO:0000259" key="1">
    <source>
        <dbReference type="PROSITE" id="PS51186"/>
    </source>
</evidence>
<feature type="domain" description="N-acetyltransferase" evidence="1">
    <location>
        <begin position="24"/>
        <end position="197"/>
    </location>
</feature>
<dbReference type="SUPFAM" id="SSF55729">
    <property type="entry name" value="Acyl-CoA N-acyltransferases (Nat)"/>
    <property type="match status" value="1"/>
</dbReference>
<dbReference type="CDD" id="cd04301">
    <property type="entry name" value="NAT_SF"/>
    <property type="match status" value="1"/>
</dbReference>
<dbReference type="InterPro" id="IPR008125">
    <property type="entry name" value="Streptothricin_AcTrfase"/>
</dbReference>
<name>A0A398CV91_9BACT</name>
<dbReference type="PROSITE" id="PS51186">
    <property type="entry name" value="GNAT"/>
    <property type="match status" value="1"/>
</dbReference>
<dbReference type="GO" id="GO:0016747">
    <property type="term" value="F:acyltransferase activity, transferring groups other than amino-acyl groups"/>
    <property type="evidence" value="ECO:0007669"/>
    <property type="project" value="InterPro"/>
</dbReference>
<comment type="caution">
    <text evidence="2">The sequence shown here is derived from an EMBL/GenBank/DDBJ whole genome shotgun (WGS) entry which is preliminary data.</text>
</comment>
<keyword evidence="2" id="KW-0808">Transferase</keyword>
<gene>
    <name evidence="2" type="ORF">SMC7_00920</name>
</gene>
<keyword evidence="3" id="KW-1185">Reference proteome</keyword>
<dbReference type="Pfam" id="PF00583">
    <property type="entry name" value="Acetyltransf_1"/>
    <property type="match status" value="1"/>
</dbReference>
<proteinExistence type="predicted"/>
<sequence length="197" mass="22356">MPASRFGAPFVYDVNMDDMTGLDIRIVRATPDMVGYVDGLRNNLVVKARVKVSMCGDNYDFDVDSVQLPYKKAEVCCPDRAYLGRDDAAIYLAFVEEQLVGQVCVQEDHNNMARVWGLRVEHGHHYHGIATSLMNTVKAWAVARGLRWLRAETQDIHVTACMFYRDYGFVIGGFDRLYLQATPGSEDETAIVWYFEV</sequence>
<dbReference type="EMBL" id="QXIS01000006">
    <property type="protein sequence ID" value="RIE06602.1"/>
    <property type="molecule type" value="Genomic_DNA"/>
</dbReference>
<dbReference type="AlphaFoldDB" id="A0A398CV91"/>
<dbReference type="Proteomes" id="UP000266328">
    <property type="component" value="Unassembled WGS sequence"/>
</dbReference>
<dbReference type="InterPro" id="IPR016181">
    <property type="entry name" value="Acyl_CoA_acyltransferase"/>
</dbReference>
<evidence type="ECO:0000313" key="3">
    <source>
        <dbReference type="Proteomes" id="UP000266328"/>
    </source>
</evidence>
<accession>A0A398CV91</accession>